<organism evidence="1 2">
    <name type="scientific">Candidatus Pseudoramibacter fermentans</name>
    <dbReference type="NCBI Taxonomy" id="2594427"/>
    <lineage>
        <taxon>Bacteria</taxon>
        <taxon>Bacillati</taxon>
        <taxon>Bacillota</taxon>
        <taxon>Clostridia</taxon>
        <taxon>Eubacteriales</taxon>
        <taxon>Eubacteriaceae</taxon>
        <taxon>Pseudoramibacter</taxon>
    </lineage>
</organism>
<evidence type="ECO:0000313" key="1">
    <source>
        <dbReference type="EMBL" id="MQM73308.1"/>
    </source>
</evidence>
<sequence length="136" mass="14101">MQTVLERAKALRADPNVHYNCAQAVLIPFAERAGLSAEQAYALAAHFGSGMRSGLTCGAVTGGLMALGISGAGEADDAHAFLRRMKAGHDGVIDCAHLLAANAKTGTPKKVHCDGMVFEAVEAVAEILKARGLLDE</sequence>
<dbReference type="EMBL" id="VOGB01000005">
    <property type="protein sequence ID" value="MQM73308.1"/>
    <property type="molecule type" value="Genomic_DNA"/>
</dbReference>
<dbReference type="Proteomes" id="UP000473648">
    <property type="component" value="Unassembled WGS sequence"/>
</dbReference>
<accession>A0A6L5GT45</accession>
<reference evidence="1" key="1">
    <citation type="journal article" date="2020" name="Appl. Environ. Microbiol.">
        <title>Medium-Chain Fatty Acid Synthesis by 'Candidatus Weimeria bifida' gen. nov., sp. nov., and 'Candidatus Pseudoramibacter fermentans' sp. nov.</title>
        <authorList>
            <person name="Scarborough M.J."/>
            <person name="Myers K.S."/>
            <person name="Donohue T.J."/>
            <person name="Noguera D.R."/>
        </authorList>
    </citation>
    <scope>NUCLEOTIDE SEQUENCE</scope>
    <source>
        <strain evidence="1">EUB1.1</strain>
    </source>
</reference>
<keyword evidence="2" id="KW-1185">Reference proteome</keyword>
<gene>
    <name evidence="1" type="ORF">FRC53_07865</name>
</gene>
<proteinExistence type="predicted"/>
<name>A0A6L5GT45_9FIRM</name>
<dbReference type="InterPro" id="IPR010181">
    <property type="entry name" value="CGCAxxGCC_motif"/>
</dbReference>
<dbReference type="AlphaFoldDB" id="A0A6L5GT45"/>
<evidence type="ECO:0000313" key="2">
    <source>
        <dbReference type="Proteomes" id="UP000473648"/>
    </source>
</evidence>
<comment type="caution">
    <text evidence="1">The sequence shown here is derived from an EMBL/GenBank/DDBJ whole genome shotgun (WGS) entry which is preliminary data.</text>
</comment>
<dbReference type="Pfam" id="PF09719">
    <property type="entry name" value="C_GCAxxG_C_C"/>
    <property type="match status" value="1"/>
</dbReference>
<protein>
    <submittedName>
        <fullName evidence="1">C_GCAxxG_C_C family protein</fullName>
    </submittedName>
</protein>